<dbReference type="PANTHER" id="PTHR36180">
    <property type="entry name" value="DNA-BINDING PROTEIN-RELATED-RELATED"/>
    <property type="match status" value="1"/>
</dbReference>
<dbReference type="InterPro" id="IPR005039">
    <property type="entry name" value="Ant_C"/>
</dbReference>
<sequence length="280" mass="31642">MSKLQSFNFENQQVRTLSIDDQAYFVGKDVARILGYVNTRKAIQDHVDREDKKDGVTIRDSIGRNQAAVVVNESGLYSLILSSKMPNAKKFKHWVTSEVLPTIRKHGAYMTDEKIEEVLTDPDTIIKLATQLKDERQQRLIEQQLRKDAENQVHEMKPKALFADSVATSKSTILIGELAKILRGNGVDIGATRLFKWMRANGYLISRKGSDWNMPTQRAMNLGLFKIKETTINHSNGSTSISKTPKVTGKGQQYFVNKFLKKQSVKIVADKRESDLNAIS</sequence>
<dbReference type="PROSITE" id="PS51750">
    <property type="entry name" value="BRO_N"/>
    <property type="match status" value="1"/>
</dbReference>
<accession>A0A6A1Z8U6</accession>
<comment type="caution">
    <text evidence="2">The sequence shown here is derived from an EMBL/GenBank/DDBJ whole genome shotgun (WGS) entry which is preliminary data.</text>
</comment>
<dbReference type="AlphaFoldDB" id="A0A6A1Z8U6"/>
<dbReference type="GO" id="GO:0003677">
    <property type="term" value="F:DNA binding"/>
    <property type="evidence" value="ECO:0007669"/>
    <property type="project" value="InterPro"/>
</dbReference>
<dbReference type="Pfam" id="PF03374">
    <property type="entry name" value="ANT"/>
    <property type="match status" value="1"/>
</dbReference>
<dbReference type="InterPro" id="IPR003497">
    <property type="entry name" value="BRO_N_domain"/>
</dbReference>
<organism evidence="2 3">
    <name type="scientific">Lactobacillus crispatus</name>
    <dbReference type="NCBI Taxonomy" id="47770"/>
    <lineage>
        <taxon>Bacteria</taxon>
        <taxon>Bacillati</taxon>
        <taxon>Bacillota</taxon>
        <taxon>Bacilli</taxon>
        <taxon>Lactobacillales</taxon>
        <taxon>Lactobacillaceae</taxon>
        <taxon>Lactobacillus</taxon>
    </lineage>
</organism>
<dbReference type="SMART" id="SM01040">
    <property type="entry name" value="Bro-N"/>
    <property type="match status" value="1"/>
</dbReference>
<dbReference type="RefSeq" id="WP_151495069.1">
    <property type="nucleotide sequence ID" value="NZ_JBBOJP010000049.1"/>
</dbReference>
<feature type="domain" description="Bro-N" evidence="1">
    <location>
        <begin position="1"/>
        <end position="107"/>
    </location>
</feature>
<dbReference type="EMBL" id="WBOB01000002">
    <property type="protein sequence ID" value="KAB1978307.1"/>
    <property type="molecule type" value="Genomic_DNA"/>
</dbReference>
<evidence type="ECO:0000259" key="1">
    <source>
        <dbReference type="PROSITE" id="PS51750"/>
    </source>
</evidence>
<proteinExistence type="predicted"/>
<protein>
    <submittedName>
        <fullName evidence="2">Phage repressor protein/antirepressor Ant</fullName>
    </submittedName>
</protein>
<evidence type="ECO:0000313" key="3">
    <source>
        <dbReference type="Proteomes" id="UP000430323"/>
    </source>
</evidence>
<reference evidence="2 3" key="1">
    <citation type="submission" date="2019-09" db="EMBL/GenBank/DDBJ databases">
        <title>Investigation of probiotic properties of different lactic acid bacteria.</title>
        <authorList>
            <person name="Jaomanjaka F."/>
            <person name="Blanc P."/>
        </authorList>
    </citation>
    <scope>NUCLEOTIDE SEQUENCE [LARGE SCALE GENOMIC DNA]</scope>
    <source>
        <strain evidence="2 3">BIO6272</strain>
    </source>
</reference>
<evidence type="ECO:0000313" key="2">
    <source>
        <dbReference type="EMBL" id="KAB1978307.1"/>
    </source>
</evidence>
<dbReference type="Pfam" id="PF02498">
    <property type="entry name" value="Bro-N"/>
    <property type="match status" value="1"/>
</dbReference>
<name>A0A6A1Z8U6_9LACO</name>
<dbReference type="PANTHER" id="PTHR36180:SF2">
    <property type="entry name" value="BRO FAMILY PROTEIN"/>
    <property type="match status" value="1"/>
</dbReference>
<gene>
    <name evidence="2" type="ORF">F8251_01005</name>
</gene>
<dbReference type="Proteomes" id="UP000430323">
    <property type="component" value="Unassembled WGS sequence"/>
</dbReference>